<organism evidence="1">
    <name type="scientific">Lutzomyia longipalpis</name>
    <name type="common">Sand fly</name>
    <dbReference type="NCBI Taxonomy" id="7200"/>
    <lineage>
        <taxon>Eukaryota</taxon>
        <taxon>Metazoa</taxon>
        <taxon>Ecdysozoa</taxon>
        <taxon>Arthropoda</taxon>
        <taxon>Hexapoda</taxon>
        <taxon>Insecta</taxon>
        <taxon>Pterygota</taxon>
        <taxon>Neoptera</taxon>
        <taxon>Endopterygota</taxon>
        <taxon>Diptera</taxon>
        <taxon>Nematocera</taxon>
        <taxon>Psychodoidea</taxon>
        <taxon>Psychodidae</taxon>
        <taxon>Lutzomyia</taxon>
        <taxon>Lutzomyia</taxon>
    </lineage>
</organism>
<protein>
    <submittedName>
        <fullName evidence="1">Uncharacterized protein</fullName>
    </submittedName>
</protein>
<proteinExistence type="predicted"/>
<dbReference type="EMBL" id="GITU01011429">
    <property type="protein sequence ID" value="MBC1180132.1"/>
    <property type="molecule type" value="Transcribed_RNA"/>
</dbReference>
<name>A0A7G3B286_LUTLO</name>
<reference evidence="1" key="1">
    <citation type="journal article" date="2020" name="BMC">
        <title>Leishmania infection induces a limited differential gene expression in the sand fly midgut.</title>
        <authorList>
            <person name="Coutinho-Abreu I.V."/>
            <person name="Serafim T.D."/>
            <person name="Meneses C."/>
            <person name="Kamhawi S."/>
            <person name="Oliveira F."/>
            <person name="Valenzuela J.G."/>
        </authorList>
    </citation>
    <scope>NUCLEOTIDE SEQUENCE</scope>
    <source>
        <strain evidence="1">Jacobina</strain>
        <tissue evidence="1">Midgut</tissue>
    </source>
</reference>
<dbReference type="AlphaFoldDB" id="A0A7G3B286"/>
<accession>A0A7G3B286</accession>
<evidence type="ECO:0000313" key="1">
    <source>
        <dbReference type="EMBL" id="MBC1180132.1"/>
    </source>
</evidence>
<sequence length="208" mass="21868">MASTISCIISSRILPTIFSLSTSTESTSSAAAASISLISTWYSYAFLHSPFLSTFSTASVSNTSSYFASSLTSSSSFISQVSSSAMASCSAIRASSISLFPDAPSSLSDTSPSHSPLSLPGRPFASPNSIRKSRFSKNDWLFVLITGNIESLSICVFGTPDDTSSISSTTHDSCTMASSWDGTELTKFLLMALIDGSTTTPISLRFAM</sequence>